<dbReference type="PANTHER" id="PTHR18895:SF74">
    <property type="entry name" value="MTRF1L RELEASE FACTOR GLUTAMINE METHYLTRANSFERASE"/>
    <property type="match status" value="1"/>
</dbReference>
<name>A0A2T7GBL3_9RHOB</name>
<dbReference type="GO" id="GO:0003676">
    <property type="term" value="F:nucleic acid binding"/>
    <property type="evidence" value="ECO:0007669"/>
    <property type="project" value="InterPro"/>
</dbReference>
<dbReference type="Gene3D" id="3.40.50.150">
    <property type="entry name" value="Vaccinia Virus protein VP39"/>
    <property type="match status" value="1"/>
</dbReference>
<dbReference type="OrthoDB" id="9800643at2"/>
<evidence type="ECO:0000256" key="2">
    <source>
        <dbReference type="ARBA" id="ARBA00022679"/>
    </source>
</evidence>
<evidence type="ECO:0000256" key="3">
    <source>
        <dbReference type="ARBA" id="ARBA00022691"/>
    </source>
</evidence>
<dbReference type="InterPro" id="IPR004556">
    <property type="entry name" value="HemK-like"/>
</dbReference>
<dbReference type="InterPro" id="IPR040758">
    <property type="entry name" value="PrmC_N"/>
</dbReference>
<evidence type="ECO:0000256" key="4">
    <source>
        <dbReference type="ARBA" id="ARBA00048391"/>
    </source>
</evidence>
<protein>
    <recommendedName>
        <fullName evidence="5">Release factor glutamine methyltransferase</fullName>
        <shortName evidence="5">RF MTase</shortName>
        <ecNumber evidence="5">2.1.1.297</ecNumber>
    </recommendedName>
    <alternativeName>
        <fullName evidence="5">N5-glutamine methyltransferase PrmC</fullName>
    </alternativeName>
    <alternativeName>
        <fullName evidence="5">Protein-(glutamine-N5) MTase PrmC</fullName>
    </alternativeName>
    <alternativeName>
        <fullName evidence="5">Protein-glutamine N-methyltransferase PrmC</fullName>
    </alternativeName>
</protein>
<keyword evidence="2 5" id="KW-0808">Transferase</keyword>
<dbReference type="InterPro" id="IPR050320">
    <property type="entry name" value="N5-glutamine_MTase"/>
</dbReference>
<feature type="binding site" evidence="5">
    <location>
        <begin position="118"/>
        <end position="122"/>
    </location>
    <ligand>
        <name>S-adenosyl-L-methionine</name>
        <dbReference type="ChEBI" id="CHEBI:59789"/>
    </ligand>
</feature>
<evidence type="ECO:0000256" key="1">
    <source>
        <dbReference type="ARBA" id="ARBA00022603"/>
    </source>
</evidence>
<sequence length="278" mass="29427">MSAALVDLLRNATEELSDAGIEGAARDARLLLAHAAGLSAARLGAELGEAAAPEVAARFQQMIGRRLARAPVSHITGKRFFFNHEFIVTPDVLDPRPETETLVLAALEGPVRRVLDLGTGSGVILLSVLGAREDASGLGTDLSPAALGVARQNAARLGVEARCAFRVSDWFAQVEGQFDLIVSNPPYIALDEMEDLAPELAHEPRMALTDGAGGLTAYRAITRDAGRFLTPGGRLMVEIGWRQGADVAAMMRAAGLRDVAILPDMDGRDRVVLGRSAT</sequence>
<dbReference type="GO" id="GO:0032259">
    <property type="term" value="P:methylation"/>
    <property type="evidence" value="ECO:0007669"/>
    <property type="project" value="UniProtKB-KW"/>
</dbReference>
<feature type="domain" description="Methyltransferase small" evidence="6">
    <location>
        <begin position="102"/>
        <end position="210"/>
    </location>
</feature>
<dbReference type="GO" id="GO:0102559">
    <property type="term" value="F:peptide chain release factor N(5)-glutamine methyltransferase activity"/>
    <property type="evidence" value="ECO:0007669"/>
    <property type="project" value="UniProtKB-EC"/>
</dbReference>
<dbReference type="PANTHER" id="PTHR18895">
    <property type="entry name" value="HEMK METHYLTRANSFERASE"/>
    <property type="match status" value="1"/>
</dbReference>
<accession>A0A2T7GBL3</accession>
<evidence type="ECO:0000256" key="5">
    <source>
        <dbReference type="HAMAP-Rule" id="MF_02126"/>
    </source>
</evidence>
<comment type="function">
    <text evidence="5">Methylates the class 1 translation termination release factors RF1/PrfA and RF2/PrfB on the glutamine residue of the universally conserved GGQ motif.</text>
</comment>
<dbReference type="EC" id="2.1.1.297" evidence="5"/>
<feature type="domain" description="Release factor glutamine methyltransferase N-terminal" evidence="7">
    <location>
        <begin position="7"/>
        <end position="77"/>
    </location>
</feature>
<dbReference type="RefSeq" id="WP_108690540.1">
    <property type="nucleotide sequence ID" value="NZ_QCYH01000001.1"/>
</dbReference>
<dbReference type="NCBIfam" id="TIGR00536">
    <property type="entry name" value="hemK_fam"/>
    <property type="match status" value="1"/>
</dbReference>
<dbReference type="Gene3D" id="1.10.8.10">
    <property type="entry name" value="DNA helicase RuvA subunit, C-terminal domain"/>
    <property type="match status" value="1"/>
</dbReference>
<feature type="binding site" evidence="5">
    <location>
        <position position="170"/>
    </location>
    <ligand>
        <name>S-adenosyl-L-methionine</name>
        <dbReference type="ChEBI" id="CHEBI:59789"/>
    </ligand>
</feature>
<organism evidence="8 9">
    <name type="scientific">Pelagivirga sediminicola</name>
    <dbReference type="NCBI Taxonomy" id="2170575"/>
    <lineage>
        <taxon>Bacteria</taxon>
        <taxon>Pseudomonadati</taxon>
        <taxon>Pseudomonadota</taxon>
        <taxon>Alphaproteobacteria</taxon>
        <taxon>Rhodobacterales</taxon>
        <taxon>Paracoccaceae</taxon>
        <taxon>Pelagivirga</taxon>
    </lineage>
</organism>
<dbReference type="HAMAP" id="MF_02126">
    <property type="entry name" value="RF_methyltr_PrmC"/>
    <property type="match status" value="1"/>
</dbReference>
<keyword evidence="1 5" id="KW-0489">Methyltransferase</keyword>
<dbReference type="Proteomes" id="UP000244446">
    <property type="component" value="Unassembled WGS sequence"/>
</dbReference>
<feature type="binding site" evidence="5">
    <location>
        <position position="141"/>
    </location>
    <ligand>
        <name>S-adenosyl-L-methionine</name>
        <dbReference type="ChEBI" id="CHEBI:59789"/>
    </ligand>
</feature>
<dbReference type="NCBIfam" id="TIGR03534">
    <property type="entry name" value="RF_mod_PrmC"/>
    <property type="match status" value="1"/>
</dbReference>
<dbReference type="Pfam" id="PF05175">
    <property type="entry name" value="MTS"/>
    <property type="match status" value="1"/>
</dbReference>
<proteinExistence type="inferred from homology"/>
<dbReference type="AlphaFoldDB" id="A0A2T7GBL3"/>
<keyword evidence="3 5" id="KW-0949">S-adenosyl-L-methionine</keyword>
<feature type="binding site" evidence="5">
    <location>
        <begin position="184"/>
        <end position="187"/>
    </location>
    <ligand>
        <name>substrate</name>
    </ligand>
</feature>
<dbReference type="InterPro" id="IPR007848">
    <property type="entry name" value="Small_mtfrase_dom"/>
</dbReference>
<dbReference type="InterPro" id="IPR029063">
    <property type="entry name" value="SAM-dependent_MTases_sf"/>
</dbReference>
<comment type="catalytic activity">
    <reaction evidence="4 5">
        <text>L-glutaminyl-[peptide chain release factor] + S-adenosyl-L-methionine = N(5)-methyl-L-glutaminyl-[peptide chain release factor] + S-adenosyl-L-homocysteine + H(+)</text>
        <dbReference type="Rhea" id="RHEA:42896"/>
        <dbReference type="Rhea" id="RHEA-COMP:10271"/>
        <dbReference type="Rhea" id="RHEA-COMP:10272"/>
        <dbReference type="ChEBI" id="CHEBI:15378"/>
        <dbReference type="ChEBI" id="CHEBI:30011"/>
        <dbReference type="ChEBI" id="CHEBI:57856"/>
        <dbReference type="ChEBI" id="CHEBI:59789"/>
        <dbReference type="ChEBI" id="CHEBI:61891"/>
        <dbReference type="EC" id="2.1.1.297"/>
    </reaction>
</comment>
<dbReference type="PROSITE" id="PS00092">
    <property type="entry name" value="N6_MTASE"/>
    <property type="match status" value="1"/>
</dbReference>
<dbReference type="InterPro" id="IPR002052">
    <property type="entry name" value="DNA_methylase_N6_adenine_CS"/>
</dbReference>
<evidence type="ECO:0000259" key="6">
    <source>
        <dbReference type="Pfam" id="PF05175"/>
    </source>
</evidence>
<gene>
    <name evidence="5 8" type="primary">prmC</name>
    <name evidence="8" type="ORF">DC366_02270</name>
</gene>
<evidence type="ECO:0000259" key="7">
    <source>
        <dbReference type="Pfam" id="PF17827"/>
    </source>
</evidence>
<evidence type="ECO:0000313" key="9">
    <source>
        <dbReference type="Proteomes" id="UP000244446"/>
    </source>
</evidence>
<comment type="caution">
    <text evidence="8">The sequence shown here is derived from an EMBL/GenBank/DDBJ whole genome shotgun (WGS) entry which is preliminary data.</text>
</comment>
<keyword evidence="9" id="KW-1185">Reference proteome</keyword>
<comment type="similarity">
    <text evidence="5">Belongs to the protein N5-glutamine methyltransferase family. PrmC subfamily.</text>
</comment>
<dbReference type="InterPro" id="IPR019874">
    <property type="entry name" value="RF_methyltr_PrmC"/>
</dbReference>
<dbReference type="EMBL" id="QCYH01000001">
    <property type="protein sequence ID" value="PVA11796.1"/>
    <property type="molecule type" value="Genomic_DNA"/>
</dbReference>
<reference evidence="8 9" key="1">
    <citation type="submission" date="2018-04" db="EMBL/GenBank/DDBJ databases">
        <title>Pelagivirga bohaiensis gen. nov., sp. nov., a bacterium isolated from the Bohai Sea.</title>
        <authorList>
            <person name="Ji X."/>
        </authorList>
    </citation>
    <scope>NUCLEOTIDE SEQUENCE [LARGE SCALE GENOMIC DNA]</scope>
    <source>
        <strain evidence="8 9">BH-SD19</strain>
    </source>
</reference>
<dbReference type="Pfam" id="PF17827">
    <property type="entry name" value="PrmC_N"/>
    <property type="match status" value="1"/>
</dbReference>
<feature type="binding site" evidence="5">
    <location>
        <position position="184"/>
    </location>
    <ligand>
        <name>S-adenosyl-L-methionine</name>
        <dbReference type="ChEBI" id="CHEBI:59789"/>
    </ligand>
</feature>
<evidence type="ECO:0000313" key="8">
    <source>
        <dbReference type="EMBL" id="PVA11796.1"/>
    </source>
</evidence>
<dbReference type="CDD" id="cd02440">
    <property type="entry name" value="AdoMet_MTases"/>
    <property type="match status" value="1"/>
</dbReference>
<dbReference type="SUPFAM" id="SSF53335">
    <property type="entry name" value="S-adenosyl-L-methionine-dependent methyltransferases"/>
    <property type="match status" value="1"/>
</dbReference>